<dbReference type="InterPro" id="IPR036291">
    <property type="entry name" value="NAD(P)-bd_dom_sf"/>
</dbReference>
<evidence type="ECO:0000313" key="5">
    <source>
        <dbReference type="EMBL" id="CAI4213200.1"/>
    </source>
</evidence>
<dbReference type="EMBL" id="CALLCH030000007">
    <property type="protein sequence ID" value="CAI4213200.1"/>
    <property type="molecule type" value="Genomic_DNA"/>
</dbReference>
<dbReference type="Gene3D" id="3.40.50.720">
    <property type="entry name" value="NAD(P)-binding Rossmann-like Domain"/>
    <property type="match status" value="1"/>
</dbReference>
<proteinExistence type="inferred from homology"/>
<dbReference type="InterPro" id="IPR011032">
    <property type="entry name" value="GroES-like_sf"/>
</dbReference>
<feature type="domain" description="Alcohol dehydrogenase-like C-terminal" evidence="4">
    <location>
        <begin position="176"/>
        <end position="250"/>
    </location>
</feature>
<dbReference type="Gene3D" id="3.90.180.10">
    <property type="entry name" value="Medium-chain alcohol dehydrogenases, catalytic domain"/>
    <property type="match status" value="1"/>
</dbReference>
<evidence type="ECO:0000256" key="2">
    <source>
        <dbReference type="ARBA" id="ARBA00023002"/>
    </source>
</evidence>
<dbReference type="AlphaFoldDB" id="A0A9P1GZH7"/>
<evidence type="ECO:0000256" key="3">
    <source>
        <dbReference type="SAM" id="MobiDB-lite"/>
    </source>
</evidence>
<dbReference type="GO" id="GO:0016651">
    <property type="term" value="F:oxidoreductase activity, acting on NAD(P)H"/>
    <property type="evidence" value="ECO:0007669"/>
    <property type="project" value="InterPro"/>
</dbReference>
<organism evidence="5 6">
    <name type="scientific">Parascedosporium putredinis</name>
    <dbReference type="NCBI Taxonomy" id="1442378"/>
    <lineage>
        <taxon>Eukaryota</taxon>
        <taxon>Fungi</taxon>
        <taxon>Dikarya</taxon>
        <taxon>Ascomycota</taxon>
        <taxon>Pezizomycotina</taxon>
        <taxon>Sordariomycetes</taxon>
        <taxon>Hypocreomycetidae</taxon>
        <taxon>Microascales</taxon>
        <taxon>Microascaceae</taxon>
        <taxon>Parascedosporium</taxon>
    </lineage>
</organism>
<dbReference type="PANTHER" id="PTHR45348">
    <property type="entry name" value="HYPOTHETICAL OXIDOREDUCTASE (EUROFUNG)"/>
    <property type="match status" value="1"/>
</dbReference>
<dbReference type="SUPFAM" id="SSF51735">
    <property type="entry name" value="NAD(P)-binding Rossmann-fold domains"/>
    <property type="match status" value="1"/>
</dbReference>
<name>A0A9P1GZH7_9PEZI</name>
<feature type="compositionally biased region" description="Polar residues" evidence="3">
    <location>
        <begin position="1"/>
        <end position="10"/>
    </location>
</feature>
<reference evidence="5" key="1">
    <citation type="submission" date="2022-11" db="EMBL/GenBank/DDBJ databases">
        <authorList>
            <person name="Scott C."/>
            <person name="Bruce N."/>
        </authorList>
    </citation>
    <scope>NUCLEOTIDE SEQUENCE</scope>
</reference>
<evidence type="ECO:0000256" key="1">
    <source>
        <dbReference type="ARBA" id="ARBA00008072"/>
    </source>
</evidence>
<accession>A0A9P1GZH7</accession>
<dbReference type="Proteomes" id="UP000838763">
    <property type="component" value="Unassembled WGS sequence"/>
</dbReference>
<feature type="region of interest" description="Disordered" evidence="3">
    <location>
        <begin position="1"/>
        <end position="25"/>
    </location>
</feature>
<dbReference type="InterPro" id="IPR013149">
    <property type="entry name" value="ADH-like_C"/>
</dbReference>
<evidence type="ECO:0000259" key="4">
    <source>
        <dbReference type="Pfam" id="PF00107"/>
    </source>
</evidence>
<comment type="caution">
    <text evidence="5">The sequence shown here is derived from an EMBL/GenBank/DDBJ whole genome shotgun (WGS) entry which is preliminary data.</text>
</comment>
<keyword evidence="6" id="KW-1185">Reference proteome</keyword>
<gene>
    <name evidence="5" type="ORF">PPNO1_LOCUS2950</name>
</gene>
<dbReference type="Pfam" id="PF00107">
    <property type="entry name" value="ADH_zinc_N"/>
    <property type="match status" value="1"/>
</dbReference>
<protein>
    <recommendedName>
        <fullName evidence="4">Alcohol dehydrogenase-like C-terminal domain-containing protein</fullName>
    </recommendedName>
</protein>
<dbReference type="SUPFAM" id="SSF50129">
    <property type="entry name" value="GroES-like"/>
    <property type="match status" value="1"/>
</dbReference>
<dbReference type="InterPro" id="IPR047122">
    <property type="entry name" value="Trans-enoyl_RdTase-like"/>
</dbReference>
<keyword evidence="2" id="KW-0560">Oxidoreductase</keyword>
<dbReference type="OrthoDB" id="201656at2759"/>
<comment type="similarity">
    <text evidence="1">Belongs to the zinc-containing alcohol dehydrogenase family.</text>
</comment>
<sequence>MGNQLSSLCGNSRRGKAPLRLDSPDMAPIKRPALPSVQTQLLLHQPRSPYETFAEGIIPELKAGELLVQVEAIAVGDQVLAVATDYRDFRKSAFQEYAVVCGFNAIKIPKSVDPYQAASLGGKLPDLDFLSILQRQGEENVPKDCYEEIFNPIPAGSRPHRGEWVLLYGASSVTAQLCAQLAKVAGLKVIGVADLNKHGDRLRALGVDVIVDRKDLDLAAKEVRKHTQGSLRFALDFIGKDTSAWCQNLLAACASSRYPENRDDPDTIPDPFTQKGATLSHLVCLTGAPKARVPNVRVHQVPVKMFHENEELGCVLSYWLYHSLKTGVITLPETQIVDGGLEAVNSCLELMRRGEVSGSRLVVRVK</sequence>
<evidence type="ECO:0000313" key="6">
    <source>
        <dbReference type="Proteomes" id="UP000838763"/>
    </source>
</evidence>
<dbReference type="PANTHER" id="PTHR45348:SF2">
    <property type="entry name" value="ZINC-TYPE ALCOHOL DEHYDROGENASE-LIKE PROTEIN C2E1P3.01"/>
    <property type="match status" value="1"/>
</dbReference>